<dbReference type="EMBL" id="VUOB01000002">
    <property type="protein sequence ID" value="KAA2266594.1"/>
    <property type="molecule type" value="Genomic_DNA"/>
</dbReference>
<comment type="caution">
    <text evidence="3">The sequence shown here is derived from an EMBL/GenBank/DDBJ whole genome shotgun (WGS) entry which is preliminary data.</text>
</comment>
<name>A0A5B2XUX0_9PSEU</name>
<protein>
    <submittedName>
        <fullName evidence="3">Trypsin-like serine protease</fullName>
    </submittedName>
</protein>
<dbReference type="InterPro" id="IPR018114">
    <property type="entry name" value="TRYPSIN_HIS"/>
</dbReference>
<dbReference type="Gene3D" id="2.40.10.10">
    <property type="entry name" value="Trypsin-like serine proteases"/>
    <property type="match status" value="2"/>
</dbReference>
<dbReference type="InterPro" id="IPR050966">
    <property type="entry name" value="Glutamyl_endopeptidase"/>
</dbReference>
<reference evidence="3 4" key="1">
    <citation type="submission" date="2019-09" db="EMBL/GenBank/DDBJ databases">
        <title>Goodfellowia gen. nov., a new genus of the Pseudonocardineae related to Actinoalloteichus, containing Goodfellowia coeruleoviolacea gen. nov., comb. nov. gen. nov., comb. nov.</title>
        <authorList>
            <person name="Labeda D."/>
        </authorList>
    </citation>
    <scope>NUCLEOTIDE SEQUENCE [LARGE SCALE GENOMIC DNA]</scope>
    <source>
        <strain evidence="3 4">AN110305</strain>
    </source>
</reference>
<dbReference type="InterPro" id="IPR009003">
    <property type="entry name" value="Peptidase_S1_PA"/>
</dbReference>
<keyword evidence="3" id="KW-0645">Protease</keyword>
<keyword evidence="3" id="KW-0378">Hydrolase</keyword>
<evidence type="ECO:0000313" key="3">
    <source>
        <dbReference type="EMBL" id="KAA2266594.1"/>
    </source>
</evidence>
<accession>A0A5B2XUX0</accession>
<feature type="domain" description="Peptidase S1" evidence="2">
    <location>
        <begin position="53"/>
        <end position="249"/>
    </location>
</feature>
<evidence type="ECO:0000259" key="2">
    <source>
        <dbReference type="Pfam" id="PF00089"/>
    </source>
</evidence>
<dbReference type="InterPro" id="IPR001254">
    <property type="entry name" value="Trypsin_dom"/>
</dbReference>
<dbReference type="GO" id="GO:0006508">
    <property type="term" value="P:proteolysis"/>
    <property type="evidence" value="ECO:0007669"/>
    <property type="project" value="UniProtKB-KW"/>
</dbReference>
<dbReference type="InterPro" id="IPR043504">
    <property type="entry name" value="Peptidase_S1_PA_chymotrypsin"/>
</dbReference>
<gene>
    <name evidence="3" type="ORF">F0L68_02330</name>
</gene>
<proteinExistence type="predicted"/>
<organism evidence="3 4">
    <name type="scientific">Solihabitans fulvus</name>
    <dbReference type="NCBI Taxonomy" id="1892852"/>
    <lineage>
        <taxon>Bacteria</taxon>
        <taxon>Bacillati</taxon>
        <taxon>Actinomycetota</taxon>
        <taxon>Actinomycetes</taxon>
        <taxon>Pseudonocardiales</taxon>
        <taxon>Pseudonocardiaceae</taxon>
        <taxon>Solihabitans</taxon>
    </lineage>
</organism>
<reference evidence="3 4" key="2">
    <citation type="submission" date="2019-09" db="EMBL/GenBank/DDBJ databases">
        <authorList>
            <person name="Jin C."/>
        </authorList>
    </citation>
    <scope>NUCLEOTIDE SEQUENCE [LARGE SCALE GENOMIC DNA]</scope>
    <source>
        <strain evidence="3 4">AN110305</strain>
    </source>
</reference>
<sequence>MIFLGNTAFLAGPDDPGGDLSRTLTGVLAAAAAVFLLSATAATATAATAPRDAAPTGAIPTVGALSLVGYGQICTGTVLNTPKHNIVLTAAHCIDHLVVHPPGSAFSFTPGYDTASGNQAPYGKWSVKAYHLPSKRGILHRNPDYDVALFELNPNGQGQNIQDVVGGQDYQINAPISGSITSIGYPIAAKGRPYYCGVPVTVHPVSGHKDEFQADCGKAFGDGVSGAAFLVNYDANTQHGTVVASVGGDNEGGDSSGELTYGVRLDNEFQSFLNGVG</sequence>
<dbReference type="Proteomes" id="UP000323454">
    <property type="component" value="Unassembled WGS sequence"/>
</dbReference>
<dbReference type="GO" id="GO:0004252">
    <property type="term" value="F:serine-type endopeptidase activity"/>
    <property type="evidence" value="ECO:0007669"/>
    <property type="project" value="InterPro"/>
</dbReference>
<dbReference type="SUPFAM" id="SSF50494">
    <property type="entry name" value="Trypsin-like serine proteases"/>
    <property type="match status" value="1"/>
</dbReference>
<dbReference type="PANTHER" id="PTHR15462">
    <property type="entry name" value="SERINE PROTEASE"/>
    <property type="match status" value="1"/>
</dbReference>
<keyword evidence="1" id="KW-0732">Signal</keyword>
<dbReference type="AlphaFoldDB" id="A0A5B2XUX0"/>
<evidence type="ECO:0000256" key="1">
    <source>
        <dbReference type="ARBA" id="ARBA00022729"/>
    </source>
</evidence>
<dbReference type="Pfam" id="PF00089">
    <property type="entry name" value="Trypsin"/>
    <property type="match status" value="1"/>
</dbReference>
<keyword evidence="4" id="KW-1185">Reference proteome</keyword>
<evidence type="ECO:0000313" key="4">
    <source>
        <dbReference type="Proteomes" id="UP000323454"/>
    </source>
</evidence>
<dbReference type="OrthoDB" id="5121599at2"/>
<dbReference type="PROSITE" id="PS00134">
    <property type="entry name" value="TRYPSIN_HIS"/>
    <property type="match status" value="1"/>
</dbReference>